<evidence type="ECO:0000313" key="3">
    <source>
        <dbReference type="RefSeq" id="XP_031549549.1"/>
    </source>
</evidence>
<dbReference type="Proteomes" id="UP000515163">
    <property type="component" value="Unplaced"/>
</dbReference>
<feature type="compositionally biased region" description="Low complexity" evidence="1">
    <location>
        <begin position="13"/>
        <end position="27"/>
    </location>
</feature>
<dbReference type="AlphaFoldDB" id="A0A6P8GZB0"/>
<reference evidence="3" key="1">
    <citation type="submission" date="2025-08" db="UniProtKB">
        <authorList>
            <consortium name="RefSeq"/>
        </authorList>
    </citation>
    <scope>IDENTIFICATION</scope>
    <source>
        <tissue evidence="3">Tentacle</tissue>
    </source>
</reference>
<feature type="compositionally biased region" description="Polar residues" evidence="1">
    <location>
        <begin position="28"/>
        <end position="42"/>
    </location>
</feature>
<sequence length="249" mass="28515">MSEKNVQKKSLETGTKPKTSQKSSSKTVPGSSDIQQNRNETFFENDAREDEFLKWFWEGSYGNNLVRKLNNYAQEQNLDDRIRREKESPAVYAVVVNAGDFPFKENGKQWKLCKVGFTHRSIKKGGSRMEKVCKQIKDQCSEGLGQHTTASTLFALRIGAVDTTSFSATEKRIREKVGKPVRKEKAKELCLPFPTEWVLTTQEHIDTIKEKKEEKMSDVDEGGDVIDFFKGIKNTPELPEEYEEWCTSN</sequence>
<gene>
    <name evidence="3" type="primary">LOC116287082</name>
</gene>
<proteinExistence type="predicted"/>
<dbReference type="GeneID" id="116287082"/>
<feature type="region of interest" description="Disordered" evidence="1">
    <location>
        <begin position="1"/>
        <end position="43"/>
    </location>
</feature>
<dbReference type="InParanoid" id="A0A6P8GZB0"/>
<evidence type="ECO:0000256" key="1">
    <source>
        <dbReference type="SAM" id="MobiDB-lite"/>
    </source>
</evidence>
<keyword evidence="2" id="KW-1185">Reference proteome</keyword>
<dbReference type="OrthoDB" id="5982640at2759"/>
<dbReference type="KEGG" id="aten:116287082"/>
<evidence type="ECO:0000313" key="2">
    <source>
        <dbReference type="Proteomes" id="UP000515163"/>
    </source>
</evidence>
<dbReference type="RefSeq" id="XP_031549549.1">
    <property type="nucleotide sequence ID" value="XM_031693689.1"/>
</dbReference>
<organism evidence="2 3">
    <name type="scientific">Actinia tenebrosa</name>
    <name type="common">Australian red waratah sea anemone</name>
    <dbReference type="NCBI Taxonomy" id="6105"/>
    <lineage>
        <taxon>Eukaryota</taxon>
        <taxon>Metazoa</taxon>
        <taxon>Cnidaria</taxon>
        <taxon>Anthozoa</taxon>
        <taxon>Hexacorallia</taxon>
        <taxon>Actiniaria</taxon>
        <taxon>Actiniidae</taxon>
        <taxon>Actinia</taxon>
    </lineage>
</organism>
<protein>
    <submittedName>
        <fullName evidence="3">Uncharacterized protein LOC116287082</fullName>
    </submittedName>
</protein>
<accession>A0A6P8GZB0</accession>
<feature type="compositionally biased region" description="Basic and acidic residues" evidence="1">
    <location>
        <begin position="1"/>
        <end position="11"/>
    </location>
</feature>
<name>A0A6P8GZB0_ACTTE</name>